<keyword evidence="8" id="KW-1185">Reference proteome</keyword>
<name>E8N5S6_ANATU</name>
<feature type="transmembrane region" description="Helical" evidence="5">
    <location>
        <begin position="383"/>
        <end position="401"/>
    </location>
</feature>
<dbReference type="OrthoDB" id="9816124at2"/>
<evidence type="ECO:0000256" key="3">
    <source>
        <dbReference type="ARBA" id="ARBA00022989"/>
    </source>
</evidence>
<keyword evidence="2 5" id="KW-0812">Transmembrane</keyword>
<evidence type="ECO:0000313" key="8">
    <source>
        <dbReference type="Proteomes" id="UP000008922"/>
    </source>
</evidence>
<dbReference type="PANTHER" id="PTHR23530">
    <property type="entry name" value="TRANSPORT PROTEIN-RELATED"/>
    <property type="match status" value="1"/>
</dbReference>
<dbReference type="Pfam" id="PF07690">
    <property type="entry name" value="MFS_1"/>
    <property type="match status" value="1"/>
</dbReference>
<dbReference type="KEGG" id="atm:ANT_17640"/>
<feature type="transmembrane region" description="Helical" evidence="5">
    <location>
        <begin position="319"/>
        <end position="340"/>
    </location>
</feature>
<dbReference type="AlphaFoldDB" id="E8N5S6"/>
<dbReference type="RefSeq" id="WP_013560168.1">
    <property type="nucleotide sequence ID" value="NC_014960.1"/>
</dbReference>
<reference evidence="7 8" key="1">
    <citation type="submission" date="2010-12" db="EMBL/GenBank/DDBJ databases">
        <title>Whole genome sequence of Anaerolinea thermophila UNI-1.</title>
        <authorList>
            <person name="Narita-Yamada S."/>
            <person name="Kishi E."/>
            <person name="Watanabe Y."/>
            <person name="Takasaki K."/>
            <person name="Ankai A."/>
            <person name="Oguchi A."/>
            <person name="Fukui S."/>
            <person name="Takahashi M."/>
            <person name="Yashiro I."/>
            <person name="Hosoyama A."/>
            <person name="Sekiguchi Y."/>
            <person name="Hanada S."/>
            <person name="Fujita N."/>
        </authorList>
    </citation>
    <scope>NUCLEOTIDE SEQUENCE [LARGE SCALE GENOMIC DNA]</scope>
    <source>
        <strain evidence="8">DSM 14523 / JCM 11388 / NBRC 100420 / UNI-1</strain>
    </source>
</reference>
<sequence length="417" mass="44587">MIKKTSARLVYLILSGGNTLADTIMFTVNMVYFVEIIGLSPLQLVLVGTVLEGAILLFEIPTGVLADTIGRKVSIVTGWFIMAGGFLLVGIVPELWAVFIGQVLWGLGYTFTSGATEAWLADEIGEDLVGKINIESGQINRILGLIGSAISVAIASVALNLPIVIGGLMYLFLAVFLLFTMPETQFTPRYKSSKSLETPFQSFIQTFQEGVKAVGKSPILLALLLVELFIGAASEGYDRLSSAHLLKNFQIPPIGALQPVVWFGILNITGSLASFSTTAMFRKKLEVISQSYQLAARYLVLLHSLGIAMVVMLALTGNFYAAIAAILVKGVMGALIFPLYNAWLVQNILPTTRATVISIVGQANAFGQVVGGPGIGAVGNRSLRLAILLTALLSIPALPLYTSAQKKQTVFSPESTR</sequence>
<keyword evidence="4 5" id="KW-0472">Membrane</keyword>
<dbReference type="InParanoid" id="E8N5S6"/>
<dbReference type="GO" id="GO:0022857">
    <property type="term" value="F:transmembrane transporter activity"/>
    <property type="evidence" value="ECO:0007669"/>
    <property type="project" value="InterPro"/>
</dbReference>
<feature type="domain" description="Major facilitator superfamily (MFS) profile" evidence="6">
    <location>
        <begin position="8"/>
        <end position="408"/>
    </location>
</feature>
<dbReference type="PROSITE" id="PS50850">
    <property type="entry name" value="MFS"/>
    <property type="match status" value="1"/>
</dbReference>
<keyword evidence="3 5" id="KW-1133">Transmembrane helix</keyword>
<comment type="subcellular location">
    <subcellularLocation>
        <location evidence="1">Cell membrane</location>
        <topology evidence="1">Multi-pass membrane protein</topology>
    </subcellularLocation>
</comment>
<feature type="transmembrane region" description="Helical" evidence="5">
    <location>
        <begin position="9"/>
        <end position="32"/>
    </location>
</feature>
<gene>
    <name evidence="7" type="ordered locus">ANT_17640</name>
</gene>
<evidence type="ECO:0000256" key="1">
    <source>
        <dbReference type="ARBA" id="ARBA00004651"/>
    </source>
</evidence>
<dbReference type="HOGENOM" id="CLU_046685_6_0_0"/>
<dbReference type="PANTHER" id="PTHR23530:SF1">
    <property type="entry name" value="PERMEASE, MAJOR FACILITATOR SUPERFAMILY-RELATED"/>
    <property type="match status" value="1"/>
</dbReference>
<dbReference type="InterPro" id="IPR020846">
    <property type="entry name" value="MFS_dom"/>
</dbReference>
<dbReference type="GO" id="GO:0005886">
    <property type="term" value="C:plasma membrane"/>
    <property type="evidence" value="ECO:0007669"/>
    <property type="project" value="UniProtKB-SubCell"/>
</dbReference>
<dbReference type="eggNOG" id="COG0477">
    <property type="taxonomic scope" value="Bacteria"/>
</dbReference>
<dbReference type="FunCoup" id="E8N5S6">
    <property type="interactions" value="12"/>
</dbReference>
<evidence type="ECO:0000259" key="6">
    <source>
        <dbReference type="PROSITE" id="PS50850"/>
    </source>
</evidence>
<feature type="transmembrane region" description="Helical" evidence="5">
    <location>
        <begin position="294"/>
        <end position="313"/>
    </location>
</feature>
<feature type="transmembrane region" description="Helical" evidence="5">
    <location>
        <begin position="352"/>
        <end position="371"/>
    </location>
</feature>
<dbReference type="CDD" id="cd06174">
    <property type="entry name" value="MFS"/>
    <property type="match status" value="1"/>
</dbReference>
<protein>
    <submittedName>
        <fullName evidence="7">Major facilitator superfamily transporter</fullName>
    </submittedName>
</protein>
<evidence type="ECO:0000256" key="5">
    <source>
        <dbReference type="SAM" id="Phobius"/>
    </source>
</evidence>
<dbReference type="InterPro" id="IPR011701">
    <property type="entry name" value="MFS"/>
</dbReference>
<dbReference type="Proteomes" id="UP000008922">
    <property type="component" value="Chromosome"/>
</dbReference>
<dbReference type="STRING" id="926569.ANT_17640"/>
<evidence type="ECO:0000313" key="7">
    <source>
        <dbReference type="EMBL" id="BAJ63790.1"/>
    </source>
</evidence>
<dbReference type="InterPro" id="IPR053160">
    <property type="entry name" value="MFS_DHA3_Transporter"/>
</dbReference>
<dbReference type="SUPFAM" id="SSF103473">
    <property type="entry name" value="MFS general substrate transporter"/>
    <property type="match status" value="1"/>
</dbReference>
<feature type="transmembrane region" description="Helical" evidence="5">
    <location>
        <begin position="219"/>
        <end position="240"/>
    </location>
</feature>
<proteinExistence type="predicted"/>
<evidence type="ECO:0000256" key="2">
    <source>
        <dbReference type="ARBA" id="ARBA00022692"/>
    </source>
</evidence>
<dbReference type="EMBL" id="AP012029">
    <property type="protein sequence ID" value="BAJ63790.1"/>
    <property type="molecule type" value="Genomic_DNA"/>
</dbReference>
<dbReference type="Gene3D" id="1.20.1250.20">
    <property type="entry name" value="MFS general substrate transporter like domains"/>
    <property type="match status" value="1"/>
</dbReference>
<feature type="transmembrane region" description="Helical" evidence="5">
    <location>
        <begin position="260"/>
        <end position="282"/>
    </location>
</feature>
<feature type="transmembrane region" description="Helical" evidence="5">
    <location>
        <begin position="44"/>
        <end position="66"/>
    </location>
</feature>
<dbReference type="InterPro" id="IPR036259">
    <property type="entry name" value="MFS_trans_sf"/>
</dbReference>
<organism evidence="7 8">
    <name type="scientific">Anaerolinea thermophila (strain DSM 14523 / JCM 11388 / NBRC 100420 / UNI-1)</name>
    <dbReference type="NCBI Taxonomy" id="926569"/>
    <lineage>
        <taxon>Bacteria</taxon>
        <taxon>Bacillati</taxon>
        <taxon>Chloroflexota</taxon>
        <taxon>Anaerolineae</taxon>
        <taxon>Anaerolineales</taxon>
        <taxon>Anaerolineaceae</taxon>
        <taxon>Anaerolinea</taxon>
    </lineage>
</organism>
<feature type="transmembrane region" description="Helical" evidence="5">
    <location>
        <begin position="73"/>
        <end position="92"/>
    </location>
</feature>
<feature type="transmembrane region" description="Helical" evidence="5">
    <location>
        <begin position="165"/>
        <end position="181"/>
    </location>
</feature>
<evidence type="ECO:0000256" key="4">
    <source>
        <dbReference type="ARBA" id="ARBA00023136"/>
    </source>
</evidence>
<accession>E8N5S6</accession>